<feature type="binding site" evidence="18">
    <location>
        <position position="161"/>
    </location>
    <ligand>
        <name>K(+)</name>
        <dbReference type="ChEBI" id="CHEBI:29103"/>
    </ligand>
</feature>
<dbReference type="NCBIfam" id="TIGR00197">
    <property type="entry name" value="yjeF_nterm"/>
    <property type="match status" value="1"/>
</dbReference>
<evidence type="ECO:0000256" key="8">
    <source>
        <dbReference type="ARBA" id="ARBA00022857"/>
    </source>
</evidence>
<dbReference type="EC" id="4.2.1.136" evidence="19"/>
<evidence type="ECO:0000256" key="13">
    <source>
        <dbReference type="ARBA" id="ARBA00023268"/>
    </source>
</evidence>
<dbReference type="SUPFAM" id="SSF64153">
    <property type="entry name" value="YjeF N-terminal domain-like"/>
    <property type="match status" value="1"/>
</dbReference>
<evidence type="ECO:0000256" key="1">
    <source>
        <dbReference type="ARBA" id="ARBA00000013"/>
    </source>
</evidence>
<dbReference type="Proteomes" id="UP000292298">
    <property type="component" value="Unassembled WGS sequence"/>
</dbReference>
<feature type="binding site" evidence="17">
    <location>
        <position position="321"/>
    </location>
    <ligand>
        <name>(6S)-NADPHX</name>
        <dbReference type="ChEBI" id="CHEBI:64076"/>
    </ligand>
</feature>
<comment type="subunit">
    <text evidence="17">Homotetramer.</text>
</comment>
<dbReference type="GO" id="GO:0052856">
    <property type="term" value="F:NAD(P)HX epimerase activity"/>
    <property type="evidence" value="ECO:0007669"/>
    <property type="project" value="UniProtKB-UniRule"/>
</dbReference>
<dbReference type="GO" id="GO:0046872">
    <property type="term" value="F:metal ion binding"/>
    <property type="evidence" value="ECO:0007669"/>
    <property type="project" value="UniProtKB-UniRule"/>
</dbReference>
<evidence type="ECO:0000256" key="10">
    <source>
        <dbReference type="ARBA" id="ARBA00023027"/>
    </source>
</evidence>
<comment type="cofactor">
    <cofactor evidence="17">
        <name>Mg(2+)</name>
        <dbReference type="ChEBI" id="CHEBI:18420"/>
    </cofactor>
</comment>
<keyword evidence="11 18" id="KW-0413">Isomerase</keyword>
<dbReference type="GO" id="GO:0005524">
    <property type="term" value="F:ATP binding"/>
    <property type="evidence" value="ECO:0007669"/>
    <property type="project" value="UniProtKB-UniRule"/>
</dbReference>
<feature type="binding site" evidence="18">
    <location>
        <position position="125"/>
    </location>
    <ligand>
        <name>K(+)</name>
        <dbReference type="ChEBI" id="CHEBI:29103"/>
    </ligand>
</feature>
<keyword evidence="7 17" id="KW-0067">ATP-binding</keyword>
<comment type="similarity">
    <text evidence="18">Belongs to the NnrE/AIBP family.</text>
</comment>
<dbReference type="Pfam" id="PF01256">
    <property type="entry name" value="Carb_kinase"/>
    <property type="match status" value="1"/>
</dbReference>
<comment type="caution">
    <text evidence="22">The sequence shown here is derived from an EMBL/GenBank/DDBJ whole genome shotgun (WGS) entry which is preliminary data.</text>
</comment>
<comment type="catalytic activity">
    <reaction evidence="2 18 19">
        <text>(6R)-NADPHX = (6S)-NADPHX</text>
        <dbReference type="Rhea" id="RHEA:32227"/>
        <dbReference type="ChEBI" id="CHEBI:64076"/>
        <dbReference type="ChEBI" id="CHEBI:64077"/>
        <dbReference type="EC" id="5.1.99.6"/>
    </reaction>
</comment>
<feature type="binding site" evidence="17">
    <location>
        <position position="367"/>
    </location>
    <ligand>
        <name>(6S)-NADPHX</name>
        <dbReference type="ChEBI" id="CHEBI:64076"/>
    </ligand>
</feature>
<evidence type="ECO:0000313" key="23">
    <source>
        <dbReference type="Proteomes" id="UP000292298"/>
    </source>
</evidence>
<feature type="binding site" evidence="18">
    <location>
        <begin position="62"/>
        <end position="66"/>
    </location>
    <ligand>
        <name>(6S)-NADPHX</name>
        <dbReference type="ChEBI" id="CHEBI:64076"/>
    </ligand>
</feature>
<evidence type="ECO:0000313" key="22">
    <source>
        <dbReference type="EMBL" id="RZU98962.1"/>
    </source>
</evidence>
<dbReference type="HAMAP" id="MF_01966">
    <property type="entry name" value="NADHX_epimerase"/>
    <property type="match status" value="1"/>
</dbReference>
<evidence type="ECO:0000259" key="21">
    <source>
        <dbReference type="PROSITE" id="PS51385"/>
    </source>
</evidence>
<evidence type="ECO:0000256" key="16">
    <source>
        <dbReference type="ARBA" id="ARBA00049209"/>
    </source>
</evidence>
<dbReference type="PANTHER" id="PTHR12592">
    <property type="entry name" value="ATP-DEPENDENT (S)-NAD(P)H-HYDRATE DEHYDRATASE FAMILY MEMBER"/>
    <property type="match status" value="1"/>
</dbReference>
<comment type="cofactor">
    <cofactor evidence="18 19">
        <name>K(+)</name>
        <dbReference type="ChEBI" id="CHEBI:29103"/>
    </cofactor>
    <text evidence="18 19">Binds 1 potassium ion per subunit.</text>
</comment>
<dbReference type="Gene3D" id="3.40.50.10260">
    <property type="entry name" value="YjeF N-terminal domain"/>
    <property type="match status" value="1"/>
</dbReference>
<feature type="domain" description="YjeF C-terminal" evidence="20">
    <location>
        <begin position="225"/>
        <end position="490"/>
    </location>
</feature>
<dbReference type="PROSITE" id="PS51385">
    <property type="entry name" value="YJEF_N"/>
    <property type="match status" value="1"/>
</dbReference>
<evidence type="ECO:0000256" key="2">
    <source>
        <dbReference type="ARBA" id="ARBA00000909"/>
    </source>
</evidence>
<feature type="binding site" evidence="18">
    <location>
        <position position="158"/>
    </location>
    <ligand>
        <name>(6S)-NADPHX</name>
        <dbReference type="ChEBI" id="CHEBI:64076"/>
    </ligand>
</feature>
<dbReference type="PROSITE" id="PS01050">
    <property type="entry name" value="YJEF_C_2"/>
    <property type="match status" value="1"/>
</dbReference>
<dbReference type="SUPFAM" id="SSF53613">
    <property type="entry name" value="Ribokinase-like"/>
    <property type="match status" value="1"/>
</dbReference>
<keyword evidence="6 17" id="KW-0547">Nucleotide-binding</keyword>
<dbReference type="OrthoDB" id="9806925at2"/>
<evidence type="ECO:0000256" key="19">
    <source>
        <dbReference type="PIRNR" id="PIRNR017184"/>
    </source>
</evidence>
<keyword evidence="8 17" id="KW-0521">NADP</keyword>
<feature type="binding site" evidence="17">
    <location>
        <position position="432"/>
    </location>
    <ligand>
        <name>AMP</name>
        <dbReference type="ChEBI" id="CHEBI:456215"/>
    </ligand>
</feature>
<dbReference type="PIRSF" id="PIRSF017184">
    <property type="entry name" value="Nnr"/>
    <property type="match status" value="1"/>
</dbReference>
<evidence type="ECO:0000256" key="5">
    <source>
        <dbReference type="ARBA" id="ARBA00022723"/>
    </source>
</evidence>
<evidence type="ECO:0000256" key="11">
    <source>
        <dbReference type="ARBA" id="ARBA00023235"/>
    </source>
</evidence>
<keyword evidence="5 18" id="KW-0479">Metal-binding</keyword>
<sequence length="490" mass="50024">MNDLPHTLYTPEQVRELDRRAIEDHGIPGGVLMGRAGESAWRHLRRRFPDAGHLLVLCGGGNNGGDGYVVARLAREAGLAVDLCPLVDPQRLTGHARDAADAALALIAPIASPWAALGEADAVVDAMLGTGIDRAVTGTMAAVIDALNTQSAPVMSLDVPSGLNARTGRVMGTAVRAAITPTFIGLKQGLLTGDAADFVGEVVFDDLRIPASVYDGINPSAARLSADALAEGLPPRARNSHKGDFGHVRVVGGDHGMGGAVRMAGEAAARVGAGRVSIATRPAHVSAVLAARPELMVHGVDDAAAFGAALAGTDTLAIGPGLGQSAWGAALFERALAHTGPVVVDADGLNRLAGSGIRREDWVLTPHPGEAARLLETTAGAILDDRFAAADAIVERYGGVVVLKGAGTLIVDRQRRVICTEGNPGMATAGMGDVLTGVIAGLRAQGLEAFDAACLGVQAHARAADRAARAGERGLLAGDVLEGLRAVVNP</sequence>
<evidence type="ECO:0000256" key="12">
    <source>
        <dbReference type="ARBA" id="ARBA00023239"/>
    </source>
</evidence>
<comment type="function">
    <text evidence="14 19">Bifunctional enzyme that catalyzes the epimerization of the S- and R-forms of NAD(P)HX and the dehydration of the S-form of NAD(P)HX at the expense of ADP, which is converted to AMP. This allows the repair of both epimers of NAD(P)HX, a damaged form of NAD(P)H that is a result of enzymatic or heat-dependent hydration.</text>
</comment>
<comment type="catalytic activity">
    <reaction evidence="16 17 19">
        <text>(6S)-NADPHX + ADP = AMP + phosphate + NADPH + H(+)</text>
        <dbReference type="Rhea" id="RHEA:32235"/>
        <dbReference type="ChEBI" id="CHEBI:15378"/>
        <dbReference type="ChEBI" id="CHEBI:43474"/>
        <dbReference type="ChEBI" id="CHEBI:57783"/>
        <dbReference type="ChEBI" id="CHEBI:64076"/>
        <dbReference type="ChEBI" id="CHEBI:456215"/>
        <dbReference type="ChEBI" id="CHEBI:456216"/>
        <dbReference type="EC" id="4.2.1.136"/>
    </reaction>
</comment>
<feature type="binding site" evidence="18">
    <location>
        <begin position="129"/>
        <end position="135"/>
    </location>
    <ligand>
        <name>(6S)-NADPHX</name>
        <dbReference type="ChEBI" id="CHEBI:64076"/>
    </ligand>
</feature>
<dbReference type="GO" id="GO:0046496">
    <property type="term" value="P:nicotinamide nucleotide metabolic process"/>
    <property type="evidence" value="ECO:0007669"/>
    <property type="project" value="UniProtKB-UniRule"/>
</dbReference>
<name>A0A4Q8D103_9GAMM</name>
<evidence type="ECO:0000256" key="7">
    <source>
        <dbReference type="ARBA" id="ARBA00022840"/>
    </source>
</evidence>
<reference evidence="22 23" key="1">
    <citation type="submission" date="2019-02" db="EMBL/GenBank/DDBJ databases">
        <title>Genomic Encyclopedia of Type Strains, Phase IV (KMG-IV): sequencing the most valuable type-strain genomes for metagenomic binning, comparative biology and taxonomic classification.</title>
        <authorList>
            <person name="Goeker M."/>
        </authorList>
    </citation>
    <scope>NUCLEOTIDE SEQUENCE [LARGE SCALE GENOMIC DNA]</scope>
    <source>
        <strain evidence="22 23">DSM 21056</strain>
    </source>
</reference>
<dbReference type="Pfam" id="PF03853">
    <property type="entry name" value="YjeF_N"/>
    <property type="match status" value="1"/>
</dbReference>
<organism evidence="22 23">
    <name type="scientific">Spiribacter vilamensis</name>
    <dbReference type="NCBI Taxonomy" id="531306"/>
    <lineage>
        <taxon>Bacteria</taxon>
        <taxon>Pseudomonadati</taxon>
        <taxon>Pseudomonadota</taxon>
        <taxon>Gammaproteobacteria</taxon>
        <taxon>Chromatiales</taxon>
        <taxon>Ectothiorhodospiraceae</taxon>
        <taxon>Spiribacter</taxon>
    </lineage>
</organism>
<dbReference type="GO" id="GO:0052855">
    <property type="term" value="F:ADP-dependent NAD(P)H-hydrate dehydratase activity"/>
    <property type="evidence" value="ECO:0007669"/>
    <property type="project" value="UniProtKB-UniRule"/>
</dbReference>
<dbReference type="NCBIfam" id="TIGR00196">
    <property type="entry name" value="yjeF_cterm"/>
    <property type="match status" value="1"/>
</dbReference>
<dbReference type="InterPro" id="IPR004443">
    <property type="entry name" value="YjeF_N_dom"/>
</dbReference>
<keyword evidence="13" id="KW-0511">Multifunctional enzyme</keyword>
<gene>
    <name evidence="17" type="primary">nnrD</name>
    <name evidence="18" type="synonym">nnrE</name>
    <name evidence="22" type="ORF">EV698_1237</name>
</gene>
<evidence type="ECO:0000259" key="20">
    <source>
        <dbReference type="PROSITE" id="PS51383"/>
    </source>
</evidence>
<dbReference type="GO" id="GO:0110051">
    <property type="term" value="P:metabolite repair"/>
    <property type="evidence" value="ECO:0007669"/>
    <property type="project" value="TreeGrafter"/>
</dbReference>
<evidence type="ECO:0000256" key="14">
    <source>
        <dbReference type="ARBA" id="ARBA00025153"/>
    </source>
</evidence>
<feature type="binding site" evidence="18">
    <location>
        <position position="63"/>
    </location>
    <ligand>
        <name>K(+)</name>
        <dbReference type="ChEBI" id="CHEBI:29103"/>
    </ligand>
</feature>
<comment type="caution">
    <text evidence="18">Lacks conserved residue(s) required for the propagation of feature annotation.</text>
</comment>
<dbReference type="EMBL" id="SHLI01000001">
    <property type="protein sequence ID" value="RZU98962.1"/>
    <property type="molecule type" value="Genomic_DNA"/>
</dbReference>
<comment type="similarity">
    <text evidence="4 19">In the C-terminal section; belongs to the NnrD/CARKD family.</text>
</comment>
<evidence type="ECO:0000256" key="18">
    <source>
        <dbReference type="HAMAP-Rule" id="MF_01966"/>
    </source>
</evidence>
<dbReference type="InterPro" id="IPR030677">
    <property type="entry name" value="Nnr"/>
</dbReference>
<keyword evidence="23" id="KW-1185">Reference proteome</keyword>
<comment type="similarity">
    <text evidence="17">Belongs to the NnrD/CARKD family.</text>
</comment>
<dbReference type="InterPro" id="IPR017953">
    <property type="entry name" value="Carbohydrate_kinase_pred_CS"/>
</dbReference>
<dbReference type="InterPro" id="IPR029056">
    <property type="entry name" value="Ribokinase-like"/>
</dbReference>
<dbReference type="CDD" id="cd01171">
    <property type="entry name" value="YXKO-related"/>
    <property type="match status" value="1"/>
</dbReference>
<evidence type="ECO:0000256" key="6">
    <source>
        <dbReference type="ARBA" id="ARBA00022741"/>
    </source>
</evidence>
<accession>A0A4Q8D103</accession>
<keyword evidence="10 17" id="KW-0520">NAD</keyword>
<keyword evidence="12 17" id="KW-0456">Lyase</keyword>
<evidence type="ECO:0000256" key="17">
    <source>
        <dbReference type="HAMAP-Rule" id="MF_01965"/>
    </source>
</evidence>
<protein>
    <recommendedName>
        <fullName evidence="19">Bifunctional NAD(P)H-hydrate repair enzyme</fullName>
    </recommendedName>
    <alternativeName>
        <fullName evidence="19">Nicotinamide nucleotide repair protein</fullName>
    </alternativeName>
    <domain>
        <recommendedName>
            <fullName evidence="19">ADP-dependent (S)-NAD(P)H-hydrate dehydratase</fullName>
            <ecNumber evidence="19">4.2.1.136</ecNumber>
        </recommendedName>
        <alternativeName>
            <fullName evidence="19">ADP-dependent NAD(P)HX dehydratase</fullName>
        </alternativeName>
    </domain>
    <domain>
        <recommendedName>
            <fullName evidence="19">NAD(P)H-hydrate epimerase</fullName>
            <ecNumber evidence="19">5.1.99.6</ecNumber>
        </recommendedName>
    </domain>
</protein>
<dbReference type="AlphaFoldDB" id="A0A4Q8D103"/>
<dbReference type="InterPro" id="IPR000631">
    <property type="entry name" value="CARKD"/>
</dbReference>
<dbReference type="InterPro" id="IPR036652">
    <property type="entry name" value="YjeF_N_dom_sf"/>
</dbReference>
<comment type="catalytic activity">
    <reaction evidence="1 18 19">
        <text>(6R)-NADHX = (6S)-NADHX</text>
        <dbReference type="Rhea" id="RHEA:32215"/>
        <dbReference type="ChEBI" id="CHEBI:64074"/>
        <dbReference type="ChEBI" id="CHEBI:64075"/>
        <dbReference type="EC" id="5.1.99.6"/>
    </reaction>
</comment>
<feature type="binding site" evidence="17">
    <location>
        <position position="433"/>
    </location>
    <ligand>
        <name>(6S)-NADPHX</name>
        <dbReference type="ChEBI" id="CHEBI:64076"/>
    </ligand>
</feature>
<dbReference type="HAMAP" id="MF_01965">
    <property type="entry name" value="NADHX_dehydratase"/>
    <property type="match status" value="1"/>
</dbReference>
<dbReference type="PANTHER" id="PTHR12592:SF0">
    <property type="entry name" value="ATP-DEPENDENT (S)-NAD(P)H-HYDRATE DEHYDRATASE"/>
    <property type="match status" value="1"/>
</dbReference>
<evidence type="ECO:0000256" key="3">
    <source>
        <dbReference type="ARBA" id="ARBA00006001"/>
    </source>
</evidence>
<dbReference type="Gene3D" id="3.40.1190.20">
    <property type="match status" value="1"/>
</dbReference>
<feature type="binding site" evidence="17">
    <location>
        <begin position="404"/>
        <end position="408"/>
    </location>
    <ligand>
        <name>AMP</name>
        <dbReference type="ChEBI" id="CHEBI:456215"/>
    </ligand>
</feature>
<evidence type="ECO:0000256" key="9">
    <source>
        <dbReference type="ARBA" id="ARBA00022958"/>
    </source>
</evidence>
<dbReference type="EC" id="5.1.99.6" evidence="19"/>
<evidence type="ECO:0000256" key="15">
    <source>
        <dbReference type="ARBA" id="ARBA00048238"/>
    </source>
</evidence>
<feature type="binding site" evidence="17">
    <location>
        <position position="260"/>
    </location>
    <ligand>
        <name>(6S)-NADPHX</name>
        <dbReference type="ChEBI" id="CHEBI:64076"/>
    </ligand>
</feature>
<dbReference type="PROSITE" id="PS51383">
    <property type="entry name" value="YJEF_C_3"/>
    <property type="match status" value="1"/>
</dbReference>
<proteinExistence type="inferred from homology"/>
<keyword evidence="9 18" id="KW-0630">Potassium</keyword>
<comment type="function">
    <text evidence="17">Catalyzes the dehydration of the S-form of NAD(P)HX at the expense of ADP, which is converted to AMP. Together with NAD(P)HX epimerase, which catalyzes the epimerization of the S- and R-forms, the enzyme allows the repair of both epimers of NAD(P)HX, a damaged form of NAD(P)H that is a result of enzymatic or heat-dependent hydration.</text>
</comment>
<comment type="catalytic activity">
    <reaction evidence="15 17 19">
        <text>(6S)-NADHX + ADP = AMP + phosphate + NADH + H(+)</text>
        <dbReference type="Rhea" id="RHEA:32223"/>
        <dbReference type="ChEBI" id="CHEBI:15378"/>
        <dbReference type="ChEBI" id="CHEBI:43474"/>
        <dbReference type="ChEBI" id="CHEBI:57945"/>
        <dbReference type="ChEBI" id="CHEBI:64074"/>
        <dbReference type="ChEBI" id="CHEBI:456215"/>
        <dbReference type="ChEBI" id="CHEBI:456216"/>
        <dbReference type="EC" id="4.2.1.136"/>
    </reaction>
</comment>
<evidence type="ECO:0000256" key="4">
    <source>
        <dbReference type="ARBA" id="ARBA00009524"/>
    </source>
</evidence>
<feature type="domain" description="YjeF N-terminal" evidence="21">
    <location>
        <begin position="14"/>
        <end position="215"/>
    </location>
</feature>
<comment type="similarity">
    <text evidence="3 19">In the N-terminal section; belongs to the NnrE/AIBP family.</text>
</comment>
<comment type="function">
    <text evidence="18">Catalyzes the epimerization of the S- and R-forms of NAD(P)HX, a damaged form of NAD(P)H that is a result of enzymatic or heat-dependent hydration. This is a prerequisite for the S-specific NAD(P)H-hydrate dehydratase to allow the repair of both epimers of NAD(P)HX.</text>
</comment>